<reference evidence="1" key="1">
    <citation type="submission" date="2020-02" db="EMBL/GenBank/DDBJ databases">
        <authorList>
            <person name="Meier V. D."/>
        </authorList>
    </citation>
    <scope>NUCLEOTIDE SEQUENCE</scope>
    <source>
        <strain evidence="1">AVDCRST_MAG93</strain>
    </source>
</reference>
<gene>
    <name evidence="1" type="ORF">AVDCRST_MAG93-7578</name>
</gene>
<organism evidence="1">
    <name type="scientific">uncultured Chloroflexia bacterium</name>
    <dbReference type="NCBI Taxonomy" id="1672391"/>
    <lineage>
        <taxon>Bacteria</taxon>
        <taxon>Bacillati</taxon>
        <taxon>Chloroflexota</taxon>
        <taxon>Chloroflexia</taxon>
        <taxon>environmental samples</taxon>
    </lineage>
</organism>
<sequence>MVEMGVSDEEVGNVLDLDAPTAKVTFDFGKCWGLEVTLIDEDGCSVAADEIAVLVSAVGRAVDLIHAGENLHACLLAAVARDDKCGRSVSVGCREKQ</sequence>
<protein>
    <submittedName>
        <fullName evidence="1">Uncharacterized protein</fullName>
    </submittedName>
</protein>
<dbReference type="AlphaFoldDB" id="A0A6J4MJZ6"/>
<name>A0A6J4MJZ6_9CHLR</name>
<proteinExistence type="predicted"/>
<accession>A0A6J4MJZ6</accession>
<evidence type="ECO:0000313" key="1">
    <source>
        <dbReference type="EMBL" id="CAA9359636.1"/>
    </source>
</evidence>
<dbReference type="EMBL" id="CADCTR010002552">
    <property type="protein sequence ID" value="CAA9359636.1"/>
    <property type="molecule type" value="Genomic_DNA"/>
</dbReference>